<evidence type="ECO:0000313" key="3">
    <source>
        <dbReference type="Proteomes" id="UP001164286"/>
    </source>
</evidence>
<dbReference type="RefSeq" id="XP_052944386.1">
    <property type="nucleotide sequence ID" value="XM_053087399.1"/>
</dbReference>
<evidence type="ECO:0000256" key="1">
    <source>
        <dbReference type="SAM" id="MobiDB-lite"/>
    </source>
</evidence>
<feature type="region of interest" description="Disordered" evidence="1">
    <location>
        <begin position="417"/>
        <end position="453"/>
    </location>
</feature>
<feature type="region of interest" description="Disordered" evidence="1">
    <location>
        <begin position="526"/>
        <end position="558"/>
    </location>
</feature>
<reference evidence="2" key="1">
    <citation type="journal article" date="2022" name="G3 (Bethesda)">
        <title>High quality genome of the basidiomycete yeast Dioszegia hungarica PDD-24b-2 isolated from cloud water.</title>
        <authorList>
            <person name="Jarrige D."/>
            <person name="Haridas S."/>
            <person name="Bleykasten-Grosshans C."/>
            <person name="Joly M."/>
            <person name="Nadalig T."/>
            <person name="Sancelme M."/>
            <person name="Vuilleumier S."/>
            <person name="Grigoriev I.V."/>
            <person name="Amato P."/>
            <person name="Bringel F."/>
        </authorList>
    </citation>
    <scope>NUCLEOTIDE SEQUENCE</scope>
    <source>
        <strain evidence="2">PDD-24b-2</strain>
    </source>
</reference>
<dbReference type="AlphaFoldDB" id="A0AA38H885"/>
<feature type="region of interest" description="Disordered" evidence="1">
    <location>
        <begin position="113"/>
        <end position="144"/>
    </location>
</feature>
<accession>A0AA38H885</accession>
<sequence length="948" mass="102609">MARSTQREAIEATIQAILGDAPKSSLLFGAPVSLYLLSSLVLADMHQAISMRQIEANVEPTAGLSAADVLPAAVQVSLRIFGNAKQVQLKKLVRSGKEEEWIVFRPSLTGGPSATSTELFKPDDKTGLDRAARGGTGPAESASDTQIVRQVELEPMPEKPKLSTKSSFFRPFMRSKPSDDVIPAVAAPATFAEPEMNIALPPAHRIGAGNFGDLWMPIAAPAAADLPTPGQEEATPPASEVAGDHRPTPPTLKLPSIPSRKQPPVPSKRIVKEPHLSHKALLVPERPAQVTVKSRPHVPSTEQSDLARPPLQTMIQPVNIELRHKPPAVAAQSTSLFPDIERSDMRLPDQIFHPVNVDLHPSSSSRPTSDPIASAEEQDSSLPYLRENPRLDLARTEGPVRQSFDRKSLTIIAPTANTPTKLVAQPGEKDPSLRVRSGDSSEPIGQSDQDIKAPQLEVTISSTSSPTPTLSSPLYSPMTPLSSIISSPTSATLPDYLDHSRKSDPAALPTTWLSVAFQDLPFGPDVPARKLPPSSDASRRDIGVTGETSKPGAGQGTRISASHAVNTRLYVTHASLYLPFSYLAPQPIIQIYQSTRSPPTALPEPTSIMPNPLPDPITMTHDAICLATHMFLGWAFGVRWNSISRWFWVGSVKLLTAALMLYVLHRTFRALKRKIPSTILAARKAAAYYCPYLLGWLAPPMEDTDIPGVVYMCQREKRLVLKVNGWDEVYLDQVMKMPADDMHDPFFYQDDAGPFHCTPILTDVPTPARDQTWARRLPPFAVRSVPVNTNDKLDTKPNNRTPTRNSGFVDLAVLVGDNAEYTINTRMSTYRRSQVAKGQAKIIVPAPPQDTAFTRFVPTFLRPVLRFFGVGTAAPEAAGGGKAGSANDSGDESAGSPDSPTTSFELMTPGSLSAEMSPLVKAKRLEDEGKGVADDGEGDMDVEEDVGV</sequence>
<organism evidence="2 3">
    <name type="scientific">Dioszegia hungarica</name>
    <dbReference type="NCBI Taxonomy" id="4972"/>
    <lineage>
        <taxon>Eukaryota</taxon>
        <taxon>Fungi</taxon>
        <taxon>Dikarya</taxon>
        <taxon>Basidiomycota</taxon>
        <taxon>Agaricomycotina</taxon>
        <taxon>Tremellomycetes</taxon>
        <taxon>Tremellales</taxon>
        <taxon>Bulleribasidiaceae</taxon>
        <taxon>Dioszegia</taxon>
    </lineage>
</organism>
<protein>
    <submittedName>
        <fullName evidence="2">Uncharacterized protein</fullName>
    </submittedName>
</protein>
<evidence type="ECO:0000313" key="2">
    <source>
        <dbReference type="EMBL" id="KAI9634609.1"/>
    </source>
</evidence>
<feature type="region of interest" description="Disordered" evidence="1">
    <location>
        <begin position="288"/>
        <end position="309"/>
    </location>
</feature>
<comment type="caution">
    <text evidence="2">The sequence shown here is derived from an EMBL/GenBank/DDBJ whole genome shotgun (WGS) entry which is preliminary data.</text>
</comment>
<dbReference type="Proteomes" id="UP001164286">
    <property type="component" value="Unassembled WGS sequence"/>
</dbReference>
<feature type="compositionally biased region" description="Basic and acidic residues" evidence="1">
    <location>
        <begin position="427"/>
        <end position="439"/>
    </location>
</feature>
<proteinExistence type="predicted"/>
<feature type="region of interest" description="Disordered" evidence="1">
    <location>
        <begin position="876"/>
        <end position="948"/>
    </location>
</feature>
<feature type="compositionally biased region" description="Basic and acidic residues" evidence="1">
    <location>
        <begin position="120"/>
        <end position="132"/>
    </location>
</feature>
<feature type="compositionally biased region" description="Basic and acidic residues" evidence="1">
    <location>
        <begin position="923"/>
        <end position="933"/>
    </location>
</feature>
<keyword evidence="3" id="KW-1185">Reference proteome</keyword>
<feature type="region of interest" description="Disordered" evidence="1">
    <location>
        <begin position="225"/>
        <end position="267"/>
    </location>
</feature>
<dbReference type="EMBL" id="JAKWFO010000006">
    <property type="protein sequence ID" value="KAI9634609.1"/>
    <property type="molecule type" value="Genomic_DNA"/>
</dbReference>
<feature type="region of interest" description="Disordered" evidence="1">
    <location>
        <begin position="354"/>
        <end position="401"/>
    </location>
</feature>
<dbReference type="GeneID" id="77726604"/>
<feature type="compositionally biased region" description="Polar residues" evidence="1">
    <location>
        <begin position="896"/>
        <end position="905"/>
    </location>
</feature>
<feature type="compositionally biased region" description="Acidic residues" evidence="1">
    <location>
        <begin position="934"/>
        <end position="948"/>
    </location>
</feature>
<gene>
    <name evidence="2" type="ORF">MKK02DRAFT_27794</name>
</gene>
<name>A0AA38H885_9TREE</name>